<dbReference type="PIRSF" id="PIRSF004682">
    <property type="entry name" value="GmhB"/>
    <property type="match status" value="1"/>
</dbReference>
<keyword evidence="3" id="KW-0479">Metal-binding</keyword>
<dbReference type="NCBIfam" id="TIGR01662">
    <property type="entry name" value="HAD-SF-IIIA"/>
    <property type="match status" value="1"/>
</dbReference>
<evidence type="ECO:0000256" key="4">
    <source>
        <dbReference type="ARBA" id="ARBA00022801"/>
    </source>
</evidence>
<evidence type="ECO:0000256" key="2">
    <source>
        <dbReference type="ARBA" id="ARBA00022490"/>
    </source>
</evidence>
<dbReference type="InterPro" id="IPR023214">
    <property type="entry name" value="HAD_sf"/>
</dbReference>
<dbReference type="EC" id="3.1.3.-" evidence="7"/>
<dbReference type="CDD" id="cd07503">
    <property type="entry name" value="HAD_HisB-N"/>
    <property type="match status" value="1"/>
</dbReference>
<sequence length="181" mass="20286">MENTAIFLDRDGVINEVLTKRVKFVNKPSQLHFLPGVPEAIKKLNEVFDYVLCVTNQGGIGLNFLRESQLHAIHDHMISELKKRGAFIHDVAYCPHKPKAGCECRKPQPKMLIDMANKYNIDLSRSYMVGDNYTDIQAGKKAGTKGVFIGESESLADAVFPDLLSATDWIIKDSKNSSFQE</sequence>
<gene>
    <name evidence="8" type="ORF">J2S02_000027</name>
</gene>
<evidence type="ECO:0000256" key="5">
    <source>
        <dbReference type="ARBA" id="ARBA00023277"/>
    </source>
</evidence>
<comment type="caution">
    <text evidence="8">The sequence shown here is derived from an EMBL/GenBank/DDBJ whole genome shotgun (WGS) entry which is preliminary data.</text>
</comment>
<reference evidence="8 9" key="1">
    <citation type="submission" date="2023-07" db="EMBL/GenBank/DDBJ databases">
        <title>Genomic Encyclopedia of Type Strains, Phase IV (KMG-IV): sequencing the most valuable type-strain genomes for metagenomic binning, comparative biology and taxonomic classification.</title>
        <authorList>
            <person name="Goeker M."/>
        </authorList>
    </citation>
    <scope>NUCLEOTIDE SEQUENCE [LARGE SCALE GENOMIC DNA]</scope>
    <source>
        <strain evidence="8 9">DSM 17723</strain>
    </source>
</reference>
<dbReference type="InterPro" id="IPR036412">
    <property type="entry name" value="HAD-like_sf"/>
</dbReference>
<proteinExistence type="inferred from homology"/>
<name>A0ABT9YUM8_9BACI</name>
<evidence type="ECO:0000313" key="9">
    <source>
        <dbReference type="Proteomes" id="UP001232245"/>
    </source>
</evidence>
<keyword evidence="5 7" id="KW-0119">Carbohydrate metabolism</keyword>
<keyword evidence="9" id="KW-1185">Reference proteome</keyword>
<dbReference type="SUPFAM" id="SSF56784">
    <property type="entry name" value="HAD-like"/>
    <property type="match status" value="1"/>
</dbReference>
<evidence type="ECO:0000256" key="7">
    <source>
        <dbReference type="PIRNR" id="PIRNR004682"/>
    </source>
</evidence>
<organism evidence="8 9">
    <name type="scientific">Metabacillus niabensis</name>
    <dbReference type="NCBI Taxonomy" id="324854"/>
    <lineage>
        <taxon>Bacteria</taxon>
        <taxon>Bacillati</taxon>
        <taxon>Bacillota</taxon>
        <taxon>Bacilli</taxon>
        <taxon>Bacillales</taxon>
        <taxon>Bacillaceae</taxon>
        <taxon>Metabacillus</taxon>
    </lineage>
</organism>
<dbReference type="Proteomes" id="UP001232245">
    <property type="component" value="Unassembled WGS sequence"/>
</dbReference>
<dbReference type="EMBL" id="JAUSTZ010000001">
    <property type="protein sequence ID" value="MDQ0223705.1"/>
    <property type="molecule type" value="Genomic_DNA"/>
</dbReference>
<dbReference type="GO" id="GO:0034200">
    <property type="term" value="F:D-glycero-beta-D-manno-heptose 1,7-bisphosphate 7-phosphatase activity"/>
    <property type="evidence" value="ECO:0007669"/>
    <property type="project" value="UniProtKB-EC"/>
</dbReference>
<protein>
    <recommendedName>
        <fullName evidence="6 7">D,D-heptose 1,7-bisphosphate phosphatase</fullName>
        <ecNumber evidence="7">3.1.3.-</ecNumber>
    </recommendedName>
</protein>
<dbReference type="InterPro" id="IPR006549">
    <property type="entry name" value="HAD-SF_hydro_IIIA"/>
</dbReference>
<evidence type="ECO:0000313" key="8">
    <source>
        <dbReference type="EMBL" id="MDQ0223705.1"/>
    </source>
</evidence>
<dbReference type="RefSeq" id="WP_174881859.1">
    <property type="nucleotide sequence ID" value="NZ_CADEPK010000448.1"/>
</dbReference>
<evidence type="ECO:0000256" key="3">
    <source>
        <dbReference type="ARBA" id="ARBA00022723"/>
    </source>
</evidence>
<dbReference type="PANTHER" id="PTHR42891">
    <property type="entry name" value="D-GLYCERO-BETA-D-MANNO-HEPTOSE-1,7-BISPHOSPHATE 7-PHOSPHATASE"/>
    <property type="match status" value="1"/>
</dbReference>
<comment type="subcellular location">
    <subcellularLocation>
        <location evidence="1 7">Cytoplasm</location>
    </subcellularLocation>
</comment>
<dbReference type="PANTHER" id="PTHR42891:SF1">
    <property type="entry name" value="D-GLYCERO-BETA-D-MANNO-HEPTOSE-1,7-BISPHOSPHATE 7-PHOSPHATASE"/>
    <property type="match status" value="1"/>
</dbReference>
<accession>A0ABT9YUM8</accession>
<evidence type="ECO:0000256" key="6">
    <source>
        <dbReference type="ARBA" id="ARBA00031828"/>
    </source>
</evidence>
<dbReference type="Gene3D" id="3.40.50.1000">
    <property type="entry name" value="HAD superfamily/HAD-like"/>
    <property type="match status" value="1"/>
</dbReference>
<dbReference type="InterPro" id="IPR006543">
    <property type="entry name" value="Histidinol-phos"/>
</dbReference>
<keyword evidence="2 7" id="KW-0963">Cytoplasm</keyword>
<keyword evidence="4 7" id="KW-0378">Hydrolase</keyword>
<dbReference type="InterPro" id="IPR004446">
    <property type="entry name" value="Heptose_bisP_phosphatase"/>
</dbReference>
<evidence type="ECO:0000256" key="1">
    <source>
        <dbReference type="ARBA" id="ARBA00004496"/>
    </source>
</evidence>
<dbReference type="Pfam" id="PF13242">
    <property type="entry name" value="Hydrolase_like"/>
    <property type="match status" value="1"/>
</dbReference>
<comment type="similarity">
    <text evidence="7">Belongs to the gmhB family.</text>
</comment>
<dbReference type="NCBIfam" id="TIGR01656">
    <property type="entry name" value="Histidinol-ppas"/>
    <property type="match status" value="1"/>
</dbReference>